<keyword evidence="1" id="KW-1133">Transmembrane helix</keyword>
<organism evidence="2 3">
    <name type="scientific">Leptospira kobayashii</name>
    <dbReference type="NCBI Taxonomy" id="1917830"/>
    <lineage>
        <taxon>Bacteria</taxon>
        <taxon>Pseudomonadati</taxon>
        <taxon>Spirochaetota</taxon>
        <taxon>Spirochaetia</taxon>
        <taxon>Leptospirales</taxon>
        <taxon>Leptospiraceae</taxon>
        <taxon>Leptospira</taxon>
    </lineage>
</organism>
<name>A0ABM7ULT6_9LEPT</name>
<reference evidence="2 3" key="1">
    <citation type="submission" date="2021-08" db="EMBL/GenBank/DDBJ databases">
        <title>Complete genome sequence of Leptospira kobayashii strain E30.</title>
        <authorList>
            <person name="Nakao R."/>
            <person name="Nakamura S."/>
            <person name="Masuzawa T."/>
            <person name="Koizumi N."/>
        </authorList>
    </citation>
    <scope>NUCLEOTIDE SEQUENCE [LARGE SCALE GENOMIC DNA]</scope>
    <source>
        <strain evidence="2 3">E30</strain>
    </source>
</reference>
<proteinExistence type="predicted"/>
<dbReference type="EMBL" id="AP025028">
    <property type="protein sequence ID" value="BDA79957.1"/>
    <property type="molecule type" value="Genomic_DNA"/>
</dbReference>
<evidence type="ECO:0000313" key="3">
    <source>
        <dbReference type="Proteomes" id="UP000245263"/>
    </source>
</evidence>
<sequence length="195" mass="22516">MKVSTIAPVLVCFFAILSANYYLFSSTKRNIDRYHNFPPFRIEDATKSGGLGNLLDNDSETIWVKKLPSSADWDFFLEMKLSHFWDGVVFSPRNFTSLEWKACKGQTLPPFEAKLLLRESINVDKELRMPNDKLIAVYRFDKKNETTTDFPIRQYLNLKPEKKYPVGISILTVEVKLTDDKSANNCFSEIILSEK</sequence>
<dbReference type="Proteomes" id="UP000245263">
    <property type="component" value="Chromosome 1"/>
</dbReference>
<gene>
    <name evidence="2" type="ORF">LPTSP3_g28870</name>
</gene>
<keyword evidence="1" id="KW-0472">Membrane</keyword>
<evidence type="ECO:0008006" key="4">
    <source>
        <dbReference type="Google" id="ProtNLM"/>
    </source>
</evidence>
<evidence type="ECO:0000313" key="2">
    <source>
        <dbReference type="EMBL" id="BDA79957.1"/>
    </source>
</evidence>
<protein>
    <recommendedName>
        <fullName evidence="4">Lipoprotein</fullName>
    </recommendedName>
</protein>
<feature type="transmembrane region" description="Helical" evidence="1">
    <location>
        <begin position="6"/>
        <end position="24"/>
    </location>
</feature>
<evidence type="ECO:0000256" key="1">
    <source>
        <dbReference type="SAM" id="Phobius"/>
    </source>
</evidence>
<keyword evidence="1" id="KW-0812">Transmembrane</keyword>
<accession>A0ABM7ULT6</accession>
<keyword evidence="3" id="KW-1185">Reference proteome</keyword>
<dbReference type="RefSeq" id="WP_109021106.1">
    <property type="nucleotide sequence ID" value="NZ_AP025028.1"/>
</dbReference>